<dbReference type="GO" id="GO:0005789">
    <property type="term" value="C:endoplasmic reticulum membrane"/>
    <property type="evidence" value="ECO:0007669"/>
    <property type="project" value="TreeGrafter"/>
</dbReference>
<name>A0A367Y185_9ASCO</name>
<dbReference type="OrthoDB" id="5229808at2759"/>
<feature type="transmembrane region" description="Helical" evidence="2">
    <location>
        <begin position="7"/>
        <end position="30"/>
    </location>
</feature>
<accession>A0A367Y185</accession>
<gene>
    <name evidence="3" type="primary">SHR3_0</name>
    <name evidence="3" type="ORF">Cantr_07510</name>
</gene>
<dbReference type="GO" id="GO:0006888">
    <property type="term" value="P:endoplasmic reticulum to Golgi vesicle-mediated transport"/>
    <property type="evidence" value="ECO:0007669"/>
    <property type="project" value="TreeGrafter"/>
</dbReference>
<keyword evidence="4" id="KW-1185">Reference proteome</keyword>
<feature type="transmembrane region" description="Helical" evidence="2">
    <location>
        <begin position="92"/>
        <end position="111"/>
    </location>
</feature>
<dbReference type="Pfam" id="PF08229">
    <property type="entry name" value="SHR3_chaperone"/>
    <property type="match status" value="1"/>
</dbReference>
<dbReference type="InterPro" id="IPR013248">
    <property type="entry name" value="Psh3/Shr3"/>
</dbReference>
<sequence>MMSYQDIVPIGTSLIIGATSFGLGVIYGNWPFDLNTLWRHDVASGFEDSLNYYKQWGNSPMYVHYTLHAVGLLGLIGHFIKLYKPDEDAKYFEYGSLGLFMIGIVIYLTNLRTGVNSCVAGEWGEVDEKTGINVIAASQVMIIFVLIGVLVLQGGLYYAQWYDNKLKEEFYRQEAEEAALAAEKQAKQEHDIVVEEQKEEAGAAKSTGASKSGSKSAKKRKS</sequence>
<comment type="caution">
    <text evidence="3">The sequence shown here is derived from an EMBL/GenBank/DDBJ whole genome shotgun (WGS) entry which is preliminary data.</text>
</comment>
<feature type="compositionally biased region" description="Low complexity" evidence="1">
    <location>
        <begin position="203"/>
        <end position="215"/>
    </location>
</feature>
<feature type="compositionally biased region" description="Basic and acidic residues" evidence="1">
    <location>
        <begin position="190"/>
        <end position="202"/>
    </location>
</feature>
<organism evidence="3 4">
    <name type="scientific">Candida viswanathii</name>
    <dbReference type="NCBI Taxonomy" id="5486"/>
    <lineage>
        <taxon>Eukaryota</taxon>
        <taxon>Fungi</taxon>
        <taxon>Dikarya</taxon>
        <taxon>Ascomycota</taxon>
        <taxon>Saccharomycotina</taxon>
        <taxon>Pichiomycetes</taxon>
        <taxon>Debaryomycetaceae</taxon>
        <taxon>Candida/Lodderomyces clade</taxon>
        <taxon>Candida</taxon>
    </lineage>
</organism>
<evidence type="ECO:0000256" key="2">
    <source>
        <dbReference type="SAM" id="Phobius"/>
    </source>
</evidence>
<dbReference type="PANTHER" id="PTHR28228:SF1">
    <property type="entry name" value="SECRETORY COMPONENT PROTEIN SHR3"/>
    <property type="match status" value="1"/>
</dbReference>
<evidence type="ECO:0000313" key="4">
    <source>
        <dbReference type="Proteomes" id="UP000253472"/>
    </source>
</evidence>
<reference evidence="3 4" key="1">
    <citation type="submission" date="2018-06" db="EMBL/GenBank/DDBJ databases">
        <title>Whole genome sequencing of Candida tropicalis (genome annotated by CSBL at Korea University).</title>
        <authorList>
            <person name="Ahn J."/>
        </authorList>
    </citation>
    <scope>NUCLEOTIDE SEQUENCE [LARGE SCALE GENOMIC DNA]</scope>
    <source>
        <strain evidence="3 4">ATCC 20962</strain>
    </source>
</reference>
<evidence type="ECO:0000256" key="1">
    <source>
        <dbReference type="SAM" id="MobiDB-lite"/>
    </source>
</evidence>
<protein>
    <submittedName>
        <fullName evidence="3">Secretory component protein SHR3</fullName>
    </submittedName>
</protein>
<dbReference type="STRING" id="5486.A0A367Y185"/>
<dbReference type="PIRSF" id="PIRSF029187">
    <property type="entry name" value="Shr3_AAP_chap"/>
    <property type="match status" value="1"/>
</dbReference>
<proteinExistence type="predicted"/>
<keyword evidence="2" id="KW-0472">Membrane</keyword>
<dbReference type="PANTHER" id="PTHR28228">
    <property type="entry name" value="SECRETORY COMPONENT PROTEIN SHR3"/>
    <property type="match status" value="1"/>
</dbReference>
<dbReference type="Proteomes" id="UP000253472">
    <property type="component" value="Unassembled WGS sequence"/>
</dbReference>
<keyword evidence="2" id="KW-0812">Transmembrane</keyword>
<keyword evidence="2" id="KW-1133">Transmembrane helix</keyword>
<feature type="transmembrane region" description="Helical" evidence="2">
    <location>
        <begin position="62"/>
        <end position="80"/>
    </location>
</feature>
<feature type="transmembrane region" description="Helical" evidence="2">
    <location>
        <begin position="131"/>
        <end position="159"/>
    </location>
</feature>
<feature type="region of interest" description="Disordered" evidence="1">
    <location>
        <begin position="190"/>
        <end position="222"/>
    </location>
</feature>
<evidence type="ECO:0000313" key="3">
    <source>
        <dbReference type="EMBL" id="RCK58781.1"/>
    </source>
</evidence>
<dbReference type="EMBL" id="QLNQ01000027">
    <property type="protein sequence ID" value="RCK58781.1"/>
    <property type="molecule type" value="Genomic_DNA"/>
</dbReference>
<dbReference type="SMART" id="SM00786">
    <property type="entry name" value="SHR3_chaperone"/>
    <property type="match status" value="1"/>
</dbReference>
<dbReference type="AlphaFoldDB" id="A0A367Y185"/>
<dbReference type="GO" id="GO:0051082">
    <property type="term" value="F:unfolded protein binding"/>
    <property type="evidence" value="ECO:0007669"/>
    <property type="project" value="TreeGrafter"/>
</dbReference>